<dbReference type="Proteomes" id="UP001171751">
    <property type="component" value="Unassembled WGS sequence"/>
</dbReference>
<keyword evidence="4 5" id="KW-0418">Kinase</keyword>
<dbReference type="PANTHER" id="PTHR31756:SF3">
    <property type="entry name" value="PYRUVATE, PHOSPHATE DIKINASE REGULATORY PROTEIN 1, CHLOROPLASTIC"/>
    <property type="match status" value="1"/>
</dbReference>
<keyword evidence="7" id="KW-1185">Reference proteome</keyword>
<sequence>MIPNDMTIHIISDSIGQTALTVVNSATVQYPQIKFNIIVHNFVDNQEELLNILQKIRGENEVIIHTLAQNNLNQIVENYCKNNDITHLDFLHPLLSVIEEKTGQQASEVVGAKPVMDENYFERNSAMEFAVSYDDGQQTEGLAHADIILLGISRTSKTPLSIYLAYLNYKVANIPLYPEVQVPEEIFDIDPNKIIGLTTNLDALIKIRQERMKSYGMDPDSSYSSWTRIRAELEYAEKLYDQLGCLVIDVTHRSIEETASLILSHFK</sequence>
<evidence type="ECO:0000256" key="1">
    <source>
        <dbReference type="ARBA" id="ARBA00022527"/>
    </source>
</evidence>
<dbReference type="Pfam" id="PF03618">
    <property type="entry name" value="Kinase-PPPase"/>
    <property type="match status" value="1"/>
</dbReference>
<dbReference type="GO" id="GO:0004674">
    <property type="term" value="F:protein serine/threonine kinase activity"/>
    <property type="evidence" value="ECO:0007669"/>
    <property type="project" value="UniProtKB-UniRule"/>
</dbReference>
<dbReference type="InterPro" id="IPR027417">
    <property type="entry name" value="P-loop_NTPase"/>
</dbReference>
<evidence type="ECO:0000256" key="3">
    <source>
        <dbReference type="ARBA" id="ARBA00022741"/>
    </source>
</evidence>
<dbReference type="EMBL" id="JAUNQW010000001">
    <property type="protein sequence ID" value="MDO5456781.1"/>
    <property type="molecule type" value="Genomic_DNA"/>
</dbReference>
<dbReference type="InterPro" id="IPR005177">
    <property type="entry name" value="Kinase-pyrophosphorylase"/>
</dbReference>
<protein>
    <recommendedName>
        <fullName evidence="5">Putative pyruvate, phosphate dikinase regulatory protein</fullName>
        <shortName evidence="5">PPDK regulatory protein</shortName>
        <ecNumber evidence="5">2.7.11.32</ecNumber>
        <ecNumber evidence="5">2.7.4.27</ecNumber>
    </recommendedName>
</protein>
<dbReference type="HAMAP" id="MF_00921">
    <property type="entry name" value="PDRP"/>
    <property type="match status" value="1"/>
</dbReference>
<keyword evidence="2 5" id="KW-0808">Transferase</keyword>
<comment type="similarity">
    <text evidence="5">Belongs to the pyruvate, phosphate/water dikinase regulatory protein family. PDRP subfamily.</text>
</comment>
<dbReference type="InterPro" id="IPR026565">
    <property type="entry name" value="PPDK_reg"/>
</dbReference>
<reference evidence="6" key="1">
    <citation type="submission" date="2023-07" db="EMBL/GenBank/DDBJ databases">
        <title>Between Cages and Wild: Unraveling the Impact of Captivity on Animal Microbiomes and Antimicrobial Resistance.</title>
        <authorList>
            <person name="Schmartz G.P."/>
            <person name="Rehner J."/>
            <person name="Schuff M.J."/>
            <person name="Becker S.L."/>
            <person name="Kravczyk M."/>
            <person name="Gurevich A."/>
            <person name="Francke R."/>
            <person name="Mueller R."/>
            <person name="Keller V."/>
            <person name="Keller A."/>
        </authorList>
    </citation>
    <scope>NUCLEOTIDE SEQUENCE</scope>
    <source>
        <strain evidence="6">S39M_St_73</strain>
    </source>
</reference>
<feature type="binding site" evidence="5">
    <location>
        <begin position="151"/>
        <end position="158"/>
    </location>
    <ligand>
        <name>ADP</name>
        <dbReference type="ChEBI" id="CHEBI:456216"/>
    </ligand>
</feature>
<evidence type="ECO:0000313" key="7">
    <source>
        <dbReference type="Proteomes" id="UP001171751"/>
    </source>
</evidence>
<accession>A0AA43RKQ5</accession>
<evidence type="ECO:0000256" key="2">
    <source>
        <dbReference type="ARBA" id="ARBA00022679"/>
    </source>
</evidence>
<comment type="catalytic activity">
    <reaction evidence="5">
        <text>N(tele)-phospho-L-histidyl/O-phospho-L-threonyl-[pyruvate, phosphate dikinase] + phosphate + H(+) = N(tele)-phospho-L-histidyl/L-threonyl-[pyruvate, phosphate dikinase] + diphosphate</text>
        <dbReference type="Rhea" id="RHEA:43696"/>
        <dbReference type="Rhea" id="RHEA-COMP:10650"/>
        <dbReference type="Rhea" id="RHEA-COMP:10651"/>
        <dbReference type="ChEBI" id="CHEBI:15378"/>
        <dbReference type="ChEBI" id="CHEBI:30013"/>
        <dbReference type="ChEBI" id="CHEBI:33019"/>
        <dbReference type="ChEBI" id="CHEBI:43474"/>
        <dbReference type="ChEBI" id="CHEBI:61977"/>
        <dbReference type="ChEBI" id="CHEBI:83586"/>
        <dbReference type="EC" id="2.7.4.27"/>
    </reaction>
</comment>
<gene>
    <name evidence="6" type="ORF">Q4F26_00410</name>
</gene>
<dbReference type="EC" id="2.7.11.32" evidence="5"/>
<name>A0AA43RKQ5_9LACT</name>
<keyword evidence="1 5" id="KW-0723">Serine/threonine-protein kinase</keyword>
<dbReference type="GO" id="GO:0016776">
    <property type="term" value="F:phosphotransferase activity, phosphate group as acceptor"/>
    <property type="evidence" value="ECO:0007669"/>
    <property type="project" value="UniProtKB-UniRule"/>
</dbReference>
<dbReference type="GO" id="GO:0043531">
    <property type="term" value="F:ADP binding"/>
    <property type="evidence" value="ECO:0007669"/>
    <property type="project" value="UniProtKB-UniRule"/>
</dbReference>
<comment type="function">
    <text evidence="5">Bifunctional serine/threonine kinase and phosphorylase involved in the regulation of the pyruvate, phosphate dikinase (PPDK) by catalyzing its phosphorylation/dephosphorylation.</text>
</comment>
<dbReference type="EC" id="2.7.4.27" evidence="5"/>
<keyword evidence="3 5" id="KW-0547">Nucleotide-binding</keyword>
<organism evidence="6 7">
    <name type="scientific">Atopococcus tabaci</name>
    <dbReference type="NCBI Taxonomy" id="269774"/>
    <lineage>
        <taxon>Bacteria</taxon>
        <taxon>Bacillati</taxon>
        <taxon>Bacillota</taxon>
        <taxon>Bacilli</taxon>
        <taxon>Lactobacillales</taxon>
        <taxon>Carnobacteriaceae</taxon>
        <taxon>Atopococcus</taxon>
    </lineage>
</organism>
<dbReference type="PANTHER" id="PTHR31756">
    <property type="entry name" value="PYRUVATE, PHOSPHATE DIKINASE REGULATORY PROTEIN 1, CHLOROPLASTIC"/>
    <property type="match status" value="1"/>
</dbReference>
<proteinExistence type="inferred from homology"/>
<dbReference type="SUPFAM" id="SSF52540">
    <property type="entry name" value="P-loop containing nucleoside triphosphate hydrolases"/>
    <property type="match status" value="1"/>
</dbReference>
<dbReference type="AlphaFoldDB" id="A0AA43RKQ5"/>
<dbReference type="NCBIfam" id="NF003742">
    <property type="entry name" value="PRK05339.1"/>
    <property type="match status" value="1"/>
</dbReference>
<dbReference type="GO" id="GO:0005524">
    <property type="term" value="F:ATP binding"/>
    <property type="evidence" value="ECO:0007669"/>
    <property type="project" value="InterPro"/>
</dbReference>
<evidence type="ECO:0000256" key="4">
    <source>
        <dbReference type="ARBA" id="ARBA00022777"/>
    </source>
</evidence>
<keyword evidence="6" id="KW-0670">Pyruvate</keyword>
<comment type="catalytic activity">
    <reaction evidence="5">
        <text>N(tele)-phospho-L-histidyl/L-threonyl-[pyruvate, phosphate dikinase] + ADP = N(tele)-phospho-L-histidyl/O-phospho-L-threonyl-[pyruvate, phosphate dikinase] + AMP + H(+)</text>
        <dbReference type="Rhea" id="RHEA:43692"/>
        <dbReference type="Rhea" id="RHEA-COMP:10650"/>
        <dbReference type="Rhea" id="RHEA-COMP:10651"/>
        <dbReference type="ChEBI" id="CHEBI:15378"/>
        <dbReference type="ChEBI" id="CHEBI:30013"/>
        <dbReference type="ChEBI" id="CHEBI:61977"/>
        <dbReference type="ChEBI" id="CHEBI:83586"/>
        <dbReference type="ChEBI" id="CHEBI:456215"/>
        <dbReference type="ChEBI" id="CHEBI:456216"/>
        <dbReference type="EC" id="2.7.11.32"/>
    </reaction>
</comment>
<comment type="caution">
    <text evidence="6">The sequence shown here is derived from an EMBL/GenBank/DDBJ whole genome shotgun (WGS) entry which is preliminary data.</text>
</comment>
<evidence type="ECO:0000256" key="5">
    <source>
        <dbReference type="HAMAP-Rule" id="MF_00921"/>
    </source>
</evidence>
<evidence type="ECO:0000313" key="6">
    <source>
        <dbReference type="EMBL" id="MDO5456781.1"/>
    </source>
</evidence>